<protein>
    <submittedName>
        <fullName evidence="1">Uncharacterized protein</fullName>
    </submittedName>
</protein>
<comment type="caution">
    <text evidence="1">The sequence shown here is derived from an EMBL/GenBank/DDBJ whole genome shotgun (WGS) entry which is preliminary data.</text>
</comment>
<gene>
    <name evidence="1" type="ORF">Vadar_024934</name>
</gene>
<evidence type="ECO:0000313" key="1">
    <source>
        <dbReference type="EMBL" id="KAH7864040.1"/>
    </source>
</evidence>
<accession>A0ACB7ZE57</accession>
<proteinExistence type="predicted"/>
<dbReference type="Proteomes" id="UP000828048">
    <property type="component" value="Chromosome 12"/>
</dbReference>
<evidence type="ECO:0000313" key="2">
    <source>
        <dbReference type="Proteomes" id="UP000828048"/>
    </source>
</evidence>
<keyword evidence="2" id="KW-1185">Reference proteome</keyword>
<sequence>MAPKNGRGKTKGDKKKKEEKVLPVVLDVTVNLPDETHVVLKVRGPRLKDTVDVAALKPCLLTLVEEDYDEESATAQVRRVLDIVACTTSFGSSAIKDSKVESCKNARGAAQDTKTGKKSGKSPANKQSSSSSPPQSPSTQASKDASVEGEGEISNSCPRLGSFYEFFSLSHLTPPLQFIRRSTREHNDEILVDDHLFSLEVKLCNGKLVFVEACRKGFCSIGKQRILCHSLVDLLRQLSRAFDNAYDDLMKAFAERNKFGNLPYGFRANTWLIPPVAAQSPSIFPPLPVEDEAWGGNGGGLGRDGKSDLLPWAKEFWSLSSMPCKTAEERQIRDRKVFLLHSLFVDVAIFRAISAVCHVMGKSELTHLSLNGEIIYKERVGDLSISVMKDSTSASCKVDTKIDGIQAIGSDRKNLVERNLLKGVTADENTAAQDIATLGVVNVRYGGYIAVVKVEGRGDIQMALPLDSSELLDQPEGGANALNINSLRLLLHKKEDSEHIKAVPCCKTLEREELNSSRAFVETLLEKSLAKLQEEELEGDIFVRWELGACWIQHLQDQKNTEKDKKTSSEKPKKEMKVEGLGTPLKSLNSKKNLDGSNMKLQLENSKSAAIVNGEAENTVSLSLQAQLETTANENELVLKSLLSDAAFTRLKESETGLHRKSVQELIDLSQRYYNDVALPKLVADFGSLELSPVDGRTLTDFMHTRGLRMRSLGQVVKLSEKLSHVQSLCIHEMIVRAFKHVLQAVIAAVIGTEEKALSIAAALNLMLGVPENGQSNQSCNVHSLVWKWLEVFVKNRYEWDLSSLNYKDVRKFAILRGLCHKVGIELVPRDYDMNSQEPFRKVDIVSLVPVHKQAACSSADGRQLLESSKTALDKGKLEDAVSYGAKALAKLVAVCGPYHRMTAGAYSLLAVVLYHTGDFNQATIYQQKALDINERELGLDHPDTMKSYGDLAVFYYRLQHTELALKYVKRALYLLHLTCGPSHPNTAATYINVAMMEEGLGNVHIALRYLHKALKCNQRLLGPDHIQTAASYHAIAIALSLMEAYPLSVQHEQTTLQILRAKLGPDDLRTQDAAAWLEYFESKAFEQQEAARNGTRKPDASIASKGHLSALDLLSCGSVSDLLDYINPSHDVKGKDAVAIKRKAYLVKEKSYQNFNLASSEGPLQDAPKDAEADGKIIPEPEPEADAKANDKTISPPVQSTDPVNEETNDKLLVQVKQPVEEETTAENPIVAVDTSSEPQGEGEDGWQSVQRPRSAGSYGRRLRQRRATVTKMYGYQKKDIGPESDIARPKSIYQNARYYLLKKRTVSPGSYAEYHTTKGPSPPTKFGRRIVKAVTYRVKSVSSSTKDAAAPEVSIKEGEVLRSPLESHPISSPKEIGHILQRSSIVSLGKSPSYKEVALAPPGTIPMLQVRESQNDIPDNKELGVEKHGSEMDALKENPEVVAETKRITEEKIENSVINPIDKSSNGVKVANENGETVGAITGADKIIGGKLENHELNSTDDLSDQIEVVEKKEETKSNNVMLDQDPETVSGNVAVINSCCVDVDRVEVVDMKEETKSNNVTLHEDSENASTSVEVIYSSHVEVDQVVQKRIQTDEVPNSVDAPRVELCDNDASSATSKSDKMLDSALQGVEDLKERSSVSFSGDALESPNKKLSASAAPFNPTQGAARAAPMAMNITLPSGPGTVGPWPLNMTFHQGSPTVLPGVNPMCSSPHHPYPSPPPTPNIIHSVPFLYPTSYTQAQAVTTTTFPMSGGGSFHPSHFAWQRNMNPHEYMPGPVWPGFHRVEFSVSPTVVEPFADPILEPKEHIDTSENLTLAPNLPVDITDGAEIKAELDLPASEVVENINDVARIESTNEKGDNDSNPCLVSFGNPTDHVSSLGGNSGSSCNTQVARPPWQVDSEKTINILVRGKRNRKQTLRMPISLLKRPYSSQPFKVVHSRVVRESEAFKSTSFPPNENVHVGVSWFHYPKFLDQSRHFINYCRFTAAIWFLEFKRHLFSP</sequence>
<reference evidence="1 2" key="1">
    <citation type="journal article" date="2021" name="Hortic Res">
        <title>High-quality reference genome and annotation aids understanding of berry development for evergreen blueberry (Vaccinium darrowii).</title>
        <authorList>
            <person name="Yu J."/>
            <person name="Hulse-Kemp A.M."/>
            <person name="Babiker E."/>
            <person name="Staton M."/>
        </authorList>
    </citation>
    <scope>NUCLEOTIDE SEQUENCE [LARGE SCALE GENOMIC DNA]</scope>
    <source>
        <strain evidence="2">cv. NJ 8807/NJ 8810</strain>
        <tissue evidence="1">Young leaf</tissue>
    </source>
</reference>
<name>A0ACB7ZE57_9ERIC</name>
<dbReference type="EMBL" id="CM037162">
    <property type="protein sequence ID" value="KAH7864040.1"/>
    <property type="molecule type" value="Genomic_DNA"/>
</dbReference>
<organism evidence="1 2">
    <name type="scientific">Vaccinium darrowii</name>
    <dbReference type="NCBI Taxonomy" id="229202"/>
    <lineage>
        <taxon>Eukaryota</taxon>
        <taxon>Viridiplantae</taxon>
        <taxon>Streptophyta</taxon>
        <taxon>Embryophyta</taxon>
        <taxon>Tracheophyta</taxon>
        <taxon>Spermatophyta</taxon>
        <taxon>Magnoliopsida</taxon>
        <taxon>eudicotyledons</taxon>
        <taxon>Gunneridae</taxon>
        <taxon>Pentapetalae</taxon>
        <taxon>asterids</taxon>
        <taxon>Ericales</taxon>
        <taxon>Ericaceae</taxon>
        <taxon>Vaccinioideae</taxon>
        <taxon>Vaccinieae</taxon>
        <taxon>Vaccinium</taxon>
    </lineage>
</organism>